<dbReference type="InterPro" id="IPR018062">
    <property type="entry name" value="HTH_AraC-typ_CS"/>
</dbReference>
<dbReference type="GO" id="GO:0003700">
    <property type="term" value="F:DNA-binding transcription factor activity"/>
    <property type="evidence" value="ECO:0007669"/>
    <property type="project" value="InterPro"/>
</dbReference>
<dbReference type="CDD" id="cd03137">
    <property type="entry name" value="GATase1_AraC_1"/>
    <property type="match status" value="1"/>
</dbReference>
<dbReference type="SUPFAM" id="SSF52317">
    <property type="entry name" value="Class I glutamine amidotransferase-like"/>
    <property type="match status" value="1"/>
</dbReference>
<dbReference type="Gene3D" id="1.10.10.60">
    <property type="entry name" value="Homeodomain-like"/>
    <property type="match status" value="1"/>
</dbReference>
<sequence>MCKNPAMETLRPVQAPTHRVVVLALEGAVAFELGLPHRFFATSSLLPGWPSNPTGEPPYDVAMCTVDDGPITTSAGYQVLPSHSREALATADTVVLVGMPWHEVMENGKLDAPIREALALVPDSARWLSICTGAFVLAALGKLDHGQATTHWIHADAFRRLFPHIDLDPEVLFIDNGDVLTSAGNAAGIDLLLHVIRRDLGTEAANRVARGCVVAPWRDGGQAQFIDRPVPAPTEGGTAATRAWALEHLAEDLSLPVLARRSEMSVRTFTRRFREETGESAGEWVLRRRVEHARHLLETTSWSVDRVAADCGFGTSASFRAQFRASVGLPPSAYRRTYLTSA</sequence>
<gene>
    <name evidence="5" type="ORF">VV02_12495</name>
</gene>
<dbReference type="PANTHER" id="PTHR43130:SF3">
    <property type="entry name" value="HTH-TYPE TRANSCRIPTIONAL REGULATOR RV1931C"/>
    <property type="match status" value="1"/>
</dbReference>
<dbReference type="PATRIC" id="fig|571913.6.peg.2546"/>
<keyword evidence="6" id="KW-1185">Reference proteome</keyword>
<dbReference type="InterPro" id="IPR018060">
    <property type="entry name" value="HTH_AraC"/>
</dbReference>
<dbReference type="EMBL" id="CP011112">
    <property type="protein sequence ID" value="AKU16493.1"/>
    <property type="molecule type" value="Genomic_DNA"/>
</dbReference>
<dbReference type="PANTHER" id="PTHR43130">
    <property type="entry name" value="ARAC-FAMILY TRANSCRIPTIONAL REGULATOR"/>
    <property type="match status" value="1"/>
</dbReference>
<dbReference type="Pfam" id="PF01965">
    <property type="entry name" value="DJ-1_PfpI"/>
    <property type="match status" value="1"/>
</dbReference>
<dbReference type="Pfam" id="PF12833">
    <property type="entry name" value="HTH_18"/>
    <property type="match status" value="1"/>
</dbReference>
<dbReference type="SMART" id="SM00342">
    <property type="entry name" value="HTH_ARAC"/>
    <property type="match status" value="1"/>
</dbReference>
<proteinExistence type="predicted"/>
<organism evidence="5 6">
    <name type="scientific">Luteipulveratus mongoliensis</name>
    <dbReference type="NCBI Taxonomy" id="571913"/>
    <lineage>
        <taxon>Bacteria</taxon>
        <taxon>Bacillati</taxon>
        <taxon>Actinomycetota</taxon>
        <taxon>Actinomycetes</taxon>
        <taxon>Micrococcales</taxon>
        <taxon>Dermacoccaceae</taxon>
        <taxon>Luteipulveratus</taxon>
    </lineage>
</organism>
<reference evidence="5 6" key="1">
    <citation type="submission" date="2015-03" db="EMBL/GenBank/DDBJ databases">
        <title>Luteipulveratus halotolerans sp. nov., a novel actinobacterium (Dermacoccaceae) from Sarawak, Malaysia.</title>
        <authorList>
            <person name="Juboi H."/>
            <person name="Basik A."/>
            <person name="Shamsul S.S."/>
            <person name="Arnold P."/>
            <person name="Schmitt E.K."/>
            <person name="Sanglier J.-J."/>
            <person name="Yeo T."/>
        </authorList>
    </citation>
    <scope>NUCLEOTIDE SEQUENCE [LARGE SCALE GENOMIC DNA]</scope>
    <source>
        <strain evidence="5 6">MN07-A0370</strain>
    </source>
</reference>
<evidence type="ECO:0000313" key="6">
    <source>
        <dbReference type="Proteomes" id="UP000066480"/>
    </source>
</evidence>
<keyword evidence="2" id="KW-0238">DNA-binding</keyword>
<dbReference type="AlphaFoldDB" id="A0A0K1JIT4"/>
<evidence type="ECO:0000256" key="1">
    <source>
        <dbReference type="ARBA" id="ARBA00023015"/>
    </source>
</evidence>
<dbReference type="GO" id="GO:0043565">
    <property type="term" value="F:sequence-specific DNA binding"/>
    <property type="evidence" value="ECO:0007669"/>
    <property type="project" value="InterPro"/>
</dbReference>
<keyword evidence="1" id="KW-0805">Transcription regulation</keyword>
<accession>A0A0K1JIT4</accession>
<dbReference type="PROSITE" id="PS01124">
    <property type="entry name" value="HTH_ARAC_FAMILY_2"/>
    <property type="match status" value="1"/>
</dbReference>
<evidence type="ECO:0000256" key="2">
    <source>
        <dbReference type="ARBA" id="ARBA00023125"/>
    </source>
</evidence>
<dbReference type="InterPro" id="IPR002818">
    <property type="entry name" value="DJ-1/PfpI"/>
</dbReference>
<evidence type="ECO:0000313" key="5">
    <source>
        <dbReference type="EMBL" id="AKU16493.1"/>
    </source>
</evidence>
<dbReference type="PROSITE" id="PS00041">
    <property type="entry name" value="HTH_ARAC_FAMILY_1"/>
    <property type="match status" value="1"/>
</dbReference>
<name>A0A0K1JIT4_9MICO</name>
<dbReference type="STRING" id="571913.VV02_12495"/>
<keyword evidence="3" id="KW-0804">Transcription</keyword>
<dbReference type="KEGG" id="lmoi:VV02_12495"/>
<dbReference type="InterPro" id="IPR029062">
    <property type="entry name" value="Class_I_gatase-like"/>
</dbReference>
<dbReference type="InterPro" id="IPR052158">
    <property type="entry name" value="INH-QAR"/>
</dbReference>
<evidence type="ECO:0000259" key="4">
    <source>
        <dbReference type="PROSITE" id="PS01124"/>
    </source>
</evidence>
<dbReference type="Gene3D" id="3.40.50.880">
    <property type="match status" value="1"/>
</dbReference>
<dbReference type="Proteomes" id="UP000066480">
    <property type="component" value="Chromosome"/>
</dbReference>
<feature type="domain" description="HTH araC/xylS-type" evidence="4">
    <location>
        <begin position="239"/>
        <end position="337"/>
    </location>
</feature>
<evidence type="ECO:0000256" key="3">
    <source>
        <dbReference type="ARBA" id="ARBA00023163"/>
    </source>
</evidence>
<protein>
    <submittedName>
        <fullName evidence="5">AraC family transcriptional regulator</fullName>
    </submittedName>
</protein>
<dbReference type="InterPro" id="IPR009057">
    <property type="entry name" value="Homeodomain-like_sf"/>
</dbReference>
<dbReference type="SUPFAM" id="SSF46689">
    <property type="entry name" value="Homeodomain-like"/>
    <property type="match status" value="2"/>
</dbReference>